<evidence type="ECO:0000313" key="2">
    <source>
        <dbReference type="Proteomes" id="UP000822688"/>
    </source>
</evidence>
<name>A0A8T0GE08_CERPU</name>
<protein>
    <submittedName>
        <fullName evidence="1">Uncharacterized protein</fullName>
    </submittedName>
</protein>
<evidence type="ECO:0000313" key="1">
    <source>
        <dbReference type="EMBL" id="KAG0557263.1"/>
    </source>
</evidence>
<organism evidence="1 2">
    <name type="scientific">Ceratodon purpureus</name>
    <name type="common">Fire moss</name>
    <name type="synonym">Dicranum purpureum</name>
    <dbReference type="NCBI Taxonomy" id="3225"/>
    <lineage>
        <taxon>Eukaryota</taxon>
        <taxon>Viridiplantae</taxon>
        <taxon>Streptophyta</taxon>
        <taxon>Embryophyta</taxon>
        <taxon>Bryophyta</taxon>
        <taxon>Bryophytina</taxon>
        <taxon>Bryopsida</taxon>
        <taxon>Dicranidae</taxon>
        <taxon>Pseudoditrichales</taxon>
        <taxon>Ditrichaceae</taxon>
        <taxon>Ceratodon</taxon>
    </lineage>
</organism>
<accession>A0A8T0GE08</accession>
<dbReference type="AlphaFoldDB" id="A0A8T0GE08"/>
<proteinExistence type="predicted"/>
<sequence length="117" mass="13236">MSGYSVAQLKSEVSKSVESFFQVSALQRCLFQLFLCEYGEPCTCRFTVHLKIPINLPSLLLKSFISRMCLASETLEPGISYYSVNAYCEIHFSSRHVVAQVHGREKVKWHNVGDSVV</sequence>
<keyword evidence="2" id="KW-1185">Reference proteome</keyword>
<dbReference type="EMBL" id="CM026432">
    <property type="protein sequence ID" value="KAG0557263.1"/>
    <property type="molecule type" value="Genomic_DNA"/>
</dbReference>
<reference evidence="1 2" key="1">
    <citation type="submission" date="2020-06" db="EMBL/GenBank/DDBJ databases">
        <title>WGS assembly of Ceratodon purpureus strain R40.</title>
        <authorList>
            <person name="Carey S.B."/>
            <person name="Jenkins J."/>
            <person name="Shu S."/>
            <person name="Lovell J.T."/>
            <person name="Sreedasyam A."/>
            <person name="Maumus F."/>
            <person name="Tiley G.P."/>
            <person name="Fernandez-Pozo N."/>
            <person name="Barry K."/>
            <person name="Chen C."/>
            <person name="Wang M."/>
            <person name="Lipzen A."/>
            <person name="Daum C."/>
            <person name="Saski C.A."/>
            <person name="Payton A.C."/>
            <person name="Mcbreen J.C."/>
            <person name="Conrad R.E."/>
            <person name="Kollar L.M."/>
            <person name="Olsson S."/>
            <person name="Huttunen S."/>
            <person name="Landis J.B."/>
            <person name="Wickett N.J."/>
            <person name="Johnson M.G."/>
            <person name="Rensing S.A."/>
            <person name="Grimwood J."/>
            <person name="Schmutz J."/>
            <person name="Mcdaniel S.F."/>
        </authorList>
    </citation>
    <scope>NUCLEOTIDE SEQUENCE [LARGE SCALE GENOMIC DNA]</scope>
    <source>
        <strain evidence="1 2">R40</strain>
    </source>
</reference>
<comment type="caution">
    <text evidence="1">The sequence shown here is derived from an EMBL/GenBank/DDBJ whole genome shotgun (WGS) entry which is preliminary data.</text>
</comment>
<gene>
    <name evidence="1" type="ORF">KC19_11G114800</name>
</gene>
<dbReference type="Proteomes" id="UP000822688">
    <property type="component" value="Chromosome 11"/>
</dbReference>